<evidence type="ECO:0000313" key="3">
    <source>
        <dbReference type="Proteomes" id="UP000887116"/>
    </source>
</evidence>
<sequence>MAIDLLADRMETDMTRLYWLMTWKKAFGNKPYLQIMMNTGLSCHGRQCCSLVMKNMYDVCSTEDDLQKFEVLNDLSDLVLSALSPRDGHLPSKRFASETETIWGNDNTPALTHRIPGLNFPTTFPDNGLEDRKRGKTRDKCANWDP</sequence>
<feature type="region of interest" description="Disordered" evidence="1">
    <location>
        <begin position="125"/>
        <end position="146"/>
    </location>
</feature>
<keyword evidence="3" id="KW-1185">Reference proteome</keyword>
<comment type="caution">
    <text evidence="2">The sequence shown here is derived from an EMBL/GenBank/DDBJ whole genome shotgun (WGS) entry which is preliminary data.</text>
</comment>
<dbReference type="EMBL" id="BMAO01031764">
    <property type="protein sequence ID" value="GFQ77442.1"/>
    <property type="molecule type" value="Genomic_DNA"/>
</dbReference>
<dbReference type="OrthoDB" id="5965083at2759"/>
<reference evidence="2" key="1">
    <citation type="submission" date="2020-07" db="EMBL/GenBank/DDBJ databases">
        <title>Multicomponent nature underlies the extraordinary mechanical properties of spider dragline silk.</title>
        <authorList>
            <person name="Kono N."/>
            <person name="Nakamura H."/>
            <person name="Mori M."/>
            <person name="Yoshida Y."/>
            <person name="Ohtoshi R."/>
            <person name="Malay A.D."/>
            <person name="Moran D.A.P."/>
            <person name="Tomita M."/>
            <person name="Numata K."/>
            <person name="Arakawa K."/>
        </authorList>
    </citation>
    <scope>NUCLEOTIDE SEQUENCE</scope>
</reference>
<name>A0A8X6FEI9_TRICU</name>
<evidence type="ECO:0000313" key="2">
    <source>
        <dbReference type="EMBL" id="GFQ77442.1"/>
    </source>
</evidence>
<feature type="compositionally biased region" description="Basic and acidic residues" evidence="1">
    <location>
        <begin position="129"/>
        <end position="146"/>
    </location>
</feature>
<accession>A0A8X6FEI9</accession>
<proteinExistence type="predicted"/>
<dbReference type="Proteomes" id="UP000887116">
    <property type="component" value="Unassembled WGS sequence"/>
</dbReference>
<protein>
    <submittedName>
        <fullName evidence="2">Uncharacterized protein</fullName>
    </submittedName>
</protein>
<organism evidence="2 3">
    <name type="scientific">Trichonephila clavata</name>
    <name type="common">Joro spider</name>
    <name type="synonym">Nephila clavata</name>
    <dbReference type="NCBI Taxonomy" id="2740835"/>
    <lineage>
        <taxon>Eukaryota</taxon>
        <taxon>Metazoa</taxon>
        <taxon>Ecdysozoa</taxon>
        <taxon>Arthropoda</taxon>
        <taxon>Chelicerata</taxon>
        <taxon>Arachnida</taxon>
        <taxon>Araneae</taxon>
        <taxon>Araneomorphae</taxon>
        <taxon>Entelegynae</taxon>
        <taxon>Araneoidea</taxon>
        <taxon>Nephilidae</taxon>
        <taxon>Trichonephila</taxon>
    </lineage>
</organism>
<dbReference type="AlphaFoldDB" id="A0A8X6FEI9"/>
<gene>
    <name evidence="2" type="ORF">TNCT_177651</name>
</gene>
<evidence type="ECO:0000256" key="1">
    <source>
        <dbReference type="SAM" id="MobiDB-lite"/>
    </source>
</evidence>